<evidence type="ECO:0000256" key="4">
    <source>
        <dbReference type="ARBA" id="ARBA00022547"/>
    </source>
</evidence>
<dbReference type="CDD" id="cd00310">
    <property type="entry name" value="ATP-synt_Fo_a_6"/>
    <property type="match status" value="1"/>
</dbReference>
<accession>A0A343SB38</accession>
<dbReference type="GO" id="GO:0045259">
    <property type="term" value="C:proton-transporting ATP synthase complex"/>
    <property type="evidence" value="ECO:0007669"/>
    <property type="project" value="UniProtKB-KW"/>
</dbReference>
<comment type="similarity">
    <text evidence="2">Belongs to the ATPase A chain family.</text>
</comment>
<dbReference type="GO" id="GO:0005743">
    <property type="term" value="C:mitochondrial inner membrane"/>
    <property type="evidence" value="ECO:0007669"/>
    <property type="project" value="UniProtKB-SubCell"/>
</dbReference>
<evidence type="ECO:0000256" key="9">
    <source>
        <dbReference type="ARBA" id="ARBA00023136"/>
    </source>
</evidence>
<dbReference type="AlphaFoldDB" id="A0A343SB38"/>
<dbReference type="NCBIfam" id="TIGR01131">
    <property type="entry name" value="ATP_synt_6_or_A"/>
    <property type="match status" value="1"/>
</dbReference>
<evidence type="ECO:0000256" key="7">
    <source>
        <dbReference type="ARBA" id="ARBA00022989"/>
    </source>
</evidence>
<feature type="transmembrane region" description="Helical" evidence="12">
    <location>
        <begin position="164"/>
        <end position="185"/>
    </location>
</feature>
<dbReference type="InterPro" id="IPR035908">
    <property type="entry name" value="F0_ATP_A_sf"/>
</dbReference>
<evidence type="ECO:0000256" key="5">
    <source>
        <dbReference type="ARBA" id="ARBA00022692"/>
    </source>
</evidence>
<comment type="subcellular location">
    <subcellularLocation>
        <location evidence="1">Membrane</location>
        <topology evidence="1">Multi-pass membrane protein</topology>
    </subcellularLocation>
    <subcellularLocation>
        <location evidence="11">Mitochondrion inner membrane</location>
        <topology evidence="11">Multi-pass membrane protein</topology>
    </subcellularLocation>
</comment>
<reference evidence="13" key="1">
    <citation type="submission" date="2017-05" db="EMBL/GenBank/DDBJ databases">
        <title>The complete mitochondrial genomes of two species and their phylogenetic implications (H. asiaticum asiaticum and H. asiaticum kozlovi).</title>
        <authorList>
            <person name="Liu Z.Q."/>
            <person name="Nuer K."/>
            <person name="Chen S.J."/>
            <person name="Zhao L."/>
            <person name="Zhang Z.Z."/>
            <person name="Ailisir M."/>
            <person name="Han T."/>
            <person name="Wang J.W."/>
            <person name="Wang Y.Z."/>
            <person name="Chen C.F."/>
        </authorList>
    </citation>
    <scope>NUCLEOTIDE SEQUENCE</scope>
</reference>
<protein>
    <recommendedName>
        <fullName evidence="11">ATP synthase subunit a</fullName>
    </recommendedName>
</protein>
<feature type="transmembrane region" description="Helical" evidence="12">
    <location>
        <begin position="70"/>
        <end position="92"/>
    </location>
</feature>
<evidence type="ECO:0000256" key="11">
    <source>
        <dbReference type="RuleBase" id="RU004450"/>
    </source>
</evidence>
<evidence type="ECO:0000256" key="6">
    <source>
        <dbReference type="ARBA" id="ARBA00022781"/>
    </source>
</evidence>
<evidence type="ECO:0000256" key="10">
    <source>
        <dbReference type="ARBA" id="ARBA00023310"/>
    </source>
</evidence>
<geneLocation type="mitochondrion" evidence="13"/>
<dbReference type="PANTHER" id="PTHR11410">
    <property type="entry name" value="ATP SYNTHASE SUBUNIT A"/>
    <property type="match status" value="1"/>
</dbReference>
<evidence type="ECO:0000256" key="1">
    <source>
        <dbReference type="ARBA" id="ARBA00004141"/>
    </source>
</evidence>
<name>A0A343SB38_HYAAS</name>
<feature type="transmembrane region" description="Helical" evidence="12">
    <location>
        <begin position="98"/>
        <end position="118"/>
    </location>
</feature>
<proteinExistence type="inferred from homology"/>
<dbReference type="InterPro" id="IPR045083">
    <property type="entry name" value="ATP_synth_F0_asu_bact/mt"/>
</dbReference>
<keyword evidence="5 12" id="KW-0812">Transmembrane</keyword>
<keyword evidence="6" id="KW-0375">Hydrogen ion transport</keyword>
<gene>
    <name evidence="13" type="primary">ATP6</name>
</gene>
<evidence type="ECO:0000256" key="3">
    <source>
        <dbReference type="ARBA" id="ARBA00022448"/>
    </source>
</evidence>
<dbReference type="InterPro" id="IPR000568">
    <property type="entry name" value="ATP_synth_F0_asu"/>
</dbReference>
<keyword evidence="8" id="KW-0406">Ion transport</keyword>
<dbReference type="InterPro" id="IPR023011">
    <property type="entry name" value="ATP_synth_F0_asu_AS"/>
</dbReference>
<evidence type="ECO:0000256" key="12">
    <source>
        <dbReference type="SAM" id="Phobius"/>
    </source>
</evidence>
<dbReference type="Pfam" id="PF00119">
    <property type="entry name" value="ATP-synt_A"/>
    <property type="match status" value="1"/>
</dbReference>
<dbReference type="Gene3D" id="1.20.120.220">
    <property type="entry name" value="ATP synthase, F0 complex, subunit A"/>
    <property type="match status" value="1"/>
</dbReference>
<keyword evidence="3" id="KW-0813">Transport</keyword>
<dbReference type="PRINTS" id="PR00123">
    <property type="entry name" value="ATPASEA"/>
</dbReference>
<keyword evidence="7 12" id="KW-1133">Transmembrane helix</keyword>
<organism evidence="13">
    <name type="scientific">Hyalomma asiaticum asiaticum</name>
    <name type="common">Tick</name>
    <dbReference type="NCBI Taxonomy" id="266039"/>
    <lineage>
        <taxon>Eukaryota</taxon>
        <taxon>Metazoa</taxon>
        <taxon>Ecdysozoa</taxon>
        <taxon>Arthropoda</taxon>
        <taxon>Chelicerata</taxon>
        <taxon>Arachnida</taxon>
        <taxon>Acari</taxon>
        <taxon>Parasitiformes</taxon>
        <taxon>Ixodida</taxon>
        <taxon>Ixodoidea</taxon>
        <taxon>Ixodidae</taxon>
        <taxon>Hyalomminae</taxon>
        <taxon>Hyalomma</taxon>
    </lineage>
</organism>
<dbReference type="SUPFAM" id="SSF81336">
    <property type="entry name" value="F1F0 ATP synthase subunit A"/>
    <property type="match status" value="1"/>
</dbReference>
<dbReference type="GO" id="GO:0046933">
    <property type="term" value="F:proton-transporting ATP synthase activity, rotational mechanism"/>
    <property type="evidence" value="ECO:0007669"/>
    <property type="project" value="TreeGrafter"/>
</dbReference>
<keyword evidence="9 12" id="KW-0472">Membrane</keyword>
<evidence type="ECO:0000313" key="13">
    <source>
        <dbReference type="EMBL" id="AUQ23338.1"/>
    </source>
</evidence>
<feature type="transmembrane region" description="Helical" evidence="12">
    <location>
        <begin position="20"/>
        <end position="49"/>
    </location>
</feature>
<dbReference type="PANTHER" id="PTHR11410:SF0">
    <property type="entry name" value="ATP SYNTHASE SUBUNIT A"/>
    <property type="match status" value="1"/>
</dbReference>
<evidence type="ECO:0000256" key="2">
    <source>
        <dbReference type="ARBA" id="ARBA00006810"/>
    </source>
</evidence>
<dbReference type="EMBL" id="MF101817">
    <property type="protein sequence ID" value="AUQ23338.1"/>
    <property type="molecule type" value="Genomic_DNA"/>
</dbReference>
<dbReference type="PROSITE" id="PS00449">
    <property type="entry name" value="ATPASE_A"/>
    <property type="match status" value="1"/>
</dbReference>
<keyword evidence="10" id="KW-0066">ATP synthesis</keyword>
<keyword evidence="13" id="KW-0496">Mitochondrion</keyword>
<sequence length="221" mass="25895">MMNNLFSIFDPATSINFNWNWWVIVMWVFMMPYYFWMSSSLFLISWKNFLTGFFQEIKNNLKFHKLKNCLILTSLFLFIMFMNLMGLLPYIFTATSHLGITMFLSFPFGFTLIFYMFINKFNKSMSHLVPLGSPMFLSFFMVIIETVSNIIRPITLSVRLTANMISGHLLIHLLSSILSLGKFYFFLSIPFMLILLVLETAVALIQSFVFVVLLTLYINET</sequence>
<feature type="transmembrane region" description="Helical" evidence="12">
    <location>
        <begin position="192"/>
        <end position="218"/>
    </location>
</feature>
<keyword evidence="4" id="KW-0138">CF(0)</keyword>
<evidence type="ECO:0000256" key="8">
    <source>
        <dbReference type="ARBA" id="ARBA00023065"/>
    </source>
</evidence>